<evidence type="ECO:0000313" key="3">
    <source>
        <dbReference type="Proteomes" id="UP001161405"/>
    </source>
</evidence>
<evidence type="ECO:0000313" key="2">
    <source>
        <dbReference type="EMBL" id="GLQ18586.1"/>
    </source>
</evidence>
<dbReference type="Pfam" id="PF08818">
    <property type="entry name" value="DUF1801"/>
    <property type="match status" value="1"/>
</dbReference>
<organism evidence="2 3">
    <name type="scientific">Maritalea porphyrae</name>
    <dbReference type="NCBI Taxonomy" id="880732"/>
    <lineage>
        <taxon>Bacteria</taxon>
        <taxon>Pseudomonadati</taxon>
        <taxon>Pseudomonadota</taxon>
        <taxon>Alphaproteobacteria</taxon>
        <taxon>Hyphomicrobiales</taxon>
        <taxon>Devosiaceae</taxon>
        <taxon>Maritalea</taxon>
    </lineage>
</organism>
<dbReference type="InterPro" id="IPR014922">
    <property type="entry name" value="YdhG-like"/>
</dbReference>
<sequence>MTEQKTPEQFLASIEDKNRQEDCNKIHEMMARISGWDAKMWGPCVIGYSSYKYKYKSGHSGETFRIGFANRKTQITLYILWYPDKDDPLLASLGKHKVGKGCLYIKRLSDVDESVLEALIQRAVSEFGNRSEVTE</sequence>
<feature type="domain" description="YdhG-like" evidence="1">
    <location>
        <begin position="19"/>
        <end position="124"/>
    </location>
</feature>
<name>A0ABQ5UTY2_9HYPH</name>
<comment type="caution">
    <text evidence="2">The sequence shown here is derived from an EMBL/GenBank/DDBJ whole genome shotgun (WGS) entry which is preliminary data.</text>
</comment>
<evidence type="ECO:0000259" key="1">
    <source>
        <dbReference type="Pfam" id="PF08818"/>
    </source>
</evidence>
<keyword evidence="3" id="KW-1185">Reference proteome</keyword>
<dbReference type="Proteomes" id="UP001161405">
    <property type="component" value="Unassembled WGS sequence"/>
</dbReference>
<accession>A0ABQ5UTY2</accession>
<reference evidence="2" key="2">
    <citation type="submission" date="2023-01" db="EMBL/GenBank/DDBJ databases">
        <title>Draft genome sequence of Maritalea porphyrae strain NBRC 107169.</title>
        <authorList>
            <person name="Sun Q."/>
            <person name="Mori K."/>
        </authorList>
    </citation>
    <scope>NUCLEOTIDE SEQUENCE</scope>
    <source>
        <strain evidence="2">NBRC 107169</strain>
    </source>
</reference>
<proteinExistence type="predicted"/>
<protein>
    <recommendedName>
        <fullName evidence="1">YdhG-like domain-containing protein</fullName>
    </recommendedName>
</protein>
<dbReference type="RefSeq" id="WP_284365611.1">
    <property type="nucleotide sequence ID" value="NZ_BSNI01000002.1"/>
</dbReference>
<reference evidence="2" key="1">
    <citation type="journal article" date="2014" name="Int. J. Syst. Evol. Microbiol.">
        <title>Complete genome of a new Firmicutes species belonging to the dominant human colonic microbiota ('Ruminococcus bicirculans') reveals two chromosomes and a selective capacity to utilize plant glucans.</title>
        <authorList>
            <consortium name="NISC Comparative Sequencing Program"/>
            <person name="Wegmann U."/>
            <person name="Louis P."/>
            <person name="Goesmann A."/>
            <person name="Henrissat B."/>
            <person name="Duncan S.H."/>
            <person name="Flint H.J."/>
        </authorList>
    </citation>
    <scope>NUCLEOTIDE SEQUENCE</scope>
    <source>
        <strain evidence="2">NBRC 107169</strain>
    </source>
</reference>
<dbReference type="EMBL" id="BSNI01000002">
    <property type="protein sequence ID" value="GLQ18586.1"/>
    <property type="molecule type" value="Genomic_DNA"/>
</dbReference>
<gene>
    <name evidence="2" type="ORF">GCM10007879_28350</name>
</gene>